<feature type="compositionally biased region" description="Low complexity" evidence="1">
    <location>
        <begin position="349"/>
        <end position="358"/>
    </location>
</feature>
<proteinExistence type="predicted"/>
<reference evidence="2" key="1">
    <citation type="journal article" date="2020" name="bioRxiv">
        <title>Comparative genomics of Chlamydomonas.</title>
        <authorList>
            <person name="Craig R.J."/>
            <person name="Hasan A.R."/>
            <person name="Ness R.W."/>
            <person name="Keightley P.D."/>
        </authorList>
    </citation>
    <scope>NUCLEOTIDE SEQUENCE</scope>
    <source>
        <strain evidence="2">CCAP 11/173</strain>
    </source>
</reference>
<feature type="compositionally biased region" description="Low complexity" evidence="1">
    <location>
        <begin position="245"/>
        <end position="271"/>
    </location>
</feature>
<feature type="region of interest" description="Disordered" evidence="1">
    <location>
        <begin position="289"/>
        <end position="317"/>
    </location>
</feature>
<dbReference type="AlphaFoldDB" id="A0A835T825"/>
<feature type="compositionally biased region" description="Polar residues" evidence="1">
    <location>
        <begin position="440"/>
        <end position="463"/>
    </location>
</feature>
<feature type="region of interest" description="Disordered" evidence="1">
    <location>
        <begin position="705"/>
        <end position="782"/>
    </location>
</feature>
<dbReference type="EMBL" id="JAEHOD010000052">
    <property type="protein sequence ID" value="KAG2435514.1"/>
    <property type="molecule type" value="Genomic_DNA"/>
</dbReference>
<evidence type="ECO:0000256" key="1">
    <source>
        <dbReference type="SAM" id="MobiDB-lite"/>
    </source>
</evidence>
<feature type="compositionally biased region" description="Polar residues" evidence="1">
    <location>
        <begin position="407"/>
        <end position="426"/>
    </location>
</feature>
<accession>A0A835T825</accession>
<protein>
    <submittedName>
        <fullName evidence="2">Uncharacterized protein</fullName>
    </submittedName>
</protein>
<feature type="region of interest" description="Disordered" evidence="1">
    <location>
        <begin position="347"/>
        <end position="463"/>
    </location>
</feature>
<dbReference type="Proteomes" id="UP000613740">
    <property type="component" value="Unassembled WGS sequence"/>
</dbReference>
<keyword evidence="3" id="KW-1185">Reference proteome</keyword>
<comment type="caution">
    <text evidence="2">The sequence shown here is derived from an EMBL/GenBank/DDBJ whole genome shotgun (WGS) entry which is preliminary data.</text>
</comment>
<gene>
    <name evidence="2" type="ORF">HYH02_011808</name>
</gene>
<sequence>MKSLFRLRFVHRCRGGSGCDQAQLDRFQIQGCALESTCGSPVLVALCRQRHGPEGGISRAAERVHFSRGACFYIKAVVVPANRAVDLMHSGHLEQPPLRDANGRNVISGPDVSADGSIFATPMDQNGIAHLDNFTLVLPWNDQERPASGPTSSMHGEPLSTELCLVVQLLKRNANGKFDAYDMPHLTSRPFQVFSRGWLMAKRQQAAMIPPPLPSMLLAQHQQHHQQQQQQQGQQQHHHERSILAQHQQRQMAQAQPQYQQQQQGQGQQSHPLLNQQQHLALLQQNRSQLSCRGGHGGSHSAGGAPPSVPISSRGGAPLGEAGFAGFNAGAMPTTSVEMGLERRWSTNASASSGSAPAGSGGQRTSCSRRRSHLSKDSSHDDGGGGGGRSGIGSPLAPGLLVVGPARTSSGVPTSTATDTGTSQPSNPTPHAHMQPGGMVTTSGNHSAPPSTSGPAQRSSSKSIELAPLSLGLIGAGGGGGGAGGGSGGGGALPLSLSPTGMLGGARGGLSQAPSATLMDLHSSGLQELFEELESQQLVLAEDIMDMEGPAKRAKSALEPSDCGGPAFMSDLSSNSLMTLTGGASGASSMVVQPNSAAAAQLQQLQNQLAMDAFMMRGGGGGGGKEGAGVGAGLGLGTGGTIPFLFVGGGNGGPGRISLSGRVSGSGRASLSGRISGNGGLDALMSLLAQPGRMDEALDRMALEQQQEQQQQQQQQQQQLMRRPSQSPSAGKQQQQQELGLLGQQVVPPRRGSQPEAADEAPVTAYVKPMASEPAHSSMQTD</sequence>
<feature type="compositionally biased region" description="Low complexity" evidence="1">
    <location>
        <begin position="705"/>
        <end position="719"/>
    </location>
</feature>
<feature type="compositionally biased region" description="Low complexity" evidence="1">
    <location>
        <begin position="225"/>
        <end position="235"/>
    </location>
</feature>
<feature type="compositionally biased region" description="Basic and acidic residues" evidence="1">
    <location>
        <begin position="374"/>
        <end position="383"/>
    </location>
</feature>
<evidence type="ECO:0000313" key="3">
    <source>
        <dbReference type="Proteomes" id="UP000613740"/>
    </source>
</evidence>
<organism evidence="2 3">
    <name type="scientific">Chlamydomonas schloesseri</name>
    <dbReference type="NCBI Taxonomy" id="2026947"/>
    <lineage>
        <taxon>Eukaryota</taxon>
        <taxon>Viridiplantae</taxon>
        <taxon>Chlorophyta</taxon>
        <taxon>core chlorophytes</taxon>
        <taxon>Chlorophyceae</taxon>
        <taxon>CS clade</taxon>
        <taxon>Chlamydomonadales</taxon>
        <taxon>Chlamydomonadaceae</taxon>
        <taxon>Chlamydomonas</taxon>
    </lineage>
</organism>
<feature type="compositionally biased region" description="Low complexity" evidence="1">
    <location>
        <begin position="733"/>
        <end position="745"/>
    </location>
</feature>
<evidence type="ECO:0000313" key="2">
    <source>
        <dbReference type="EMBL" id="KAG2435514.1"/>
    </source>
</evidence>
<feature type="region of interest" description="Disordered" evidence="1">
    <location>
        <begin position="219"/>
        <end position="271"/>
    </location>
</feature>
<dbReference type="OrthoDB" id="542008at2759"/>
<name>A0A835T825_9CHLO</name>